<evidence type="ECO:0000313" key="1">
    <source>
        <dbReference type="EMBL" id="PYH90689.1"/>
    </source>
</evidence>
<organism evidence="1 2">
    <name type="scientific">Aspergillus ellipticus CBS 707.79</name>
    <dbReference type="NCBI Taxonomy" id="1448320"/>
    <lineage>
        <taxon>Eukaryota</taxon>
        <taxon>Fungi</taxon>
        <taxon>Dikarya</taxon>
        <taxon>Ascomycota</taxon>
        <taxon>Pezizomycotina</taxon>
        <taxon>Eurotiomycetes</taxon>
        <taxon>Eurotiomycetidae</taxon>
        <taxon>Eurotiales</taxon>
        <taxon>Aspergillaceae</taxon>
        <taxon>Aspergillus</taxon>
        <taxon>Aspergillus subgen. Circumdati</taxon>
    </lineage>
</organism>
<dbReference type="STRING" id="1448320.A0A319D0Y9"/>
<name>A0A319D0Y9_9EURO</name>
<dbReference type="Proteomes" id="UP000247810">
    <property type="component" value="Unassembled WGS sequence"/>
</dbReference>
<protein>
    <recommendedName>
        <fullName evidence="3">AB hydrolase-1 domain-containing protein</fullName>
    </recommendedName>
</protein>
<gene>
    <name evidence="1" type="ORF">BO71DRAFT_333882</name>
</gene>
<keyword evidence="2" id="KW-1185">Reference proteome</keyword>
<dbReference type="VEuPathDB" id="FungiDB:BO71DRAFT_333882"/>
<dbReference type="EMBL" id="KZ825972">
    <property type="protein sequence ID" value="PYH90689.1"/>
    <property type="molecule type" value="Genomic_DNA"/>
</dbReference>
<accession>A0A319D0Y9</accession>
<reference evidence="1 2" key="1">
    <citation type="submission" date="2018-02" db="EMBL/GenBank/DDBJ databases">
        <title>The genomes of Aspergillus section Nigri reveals drivers in fungal speciation.</title>
        <authorList>
            <consortium name="DOE Joint Genome Institute"/>
            <person name="Vesth T.C."/>
            <person name="Nybo J."/>
            <person name="Theobald S."/>
            <person name="Brandl J."/>
            <person name="Frisvad J.C."/>
            <person name="Nielsen K.F."/>
            <person name="Lyhne E.K."/>
            <person name="Kogle M.E."/>
            <person name="Kuo A."/>
            <person name="Riley R."/>
            <person name="Clum A."/>
            <person name="Nolan M."/>
            <person name="Lipzen A."/>
            <person name="Salamov A."/>
            <person name="Henrissat B."/>
            <person name="Wiebenga A."/>
            <person name="De vries R.P."/>
            <person name="Grigoriev I.V."/>
            <person name="Mortensen U.H."/>
            <person name="Andersen M.R."/>
            <person name="Baker S.E."/>
        </authorList>
    </citation>
    <scope>NUCLEOTIDE SEQUENCE [LARGE SCALE GENOMIC DNA]</scope>
    <source>
        <strain evidence="1 2">CBS 707.79</strain>
    </source>
</reference>
<proteinExistence type="predicted"/>
<evidence type="ECO:0008006" key="3">
    <source>
        <dbReference type="Google" id="ProtNLM"/>
    </source>
</evidence>
<dbReference type="AlphaFoldDB" id="A0A319D0Y9"/>
<dbReference type="OrthoDB" id="294702at2759"/>
<feature type="non-terminal residue" evidence="1">
    <location>
        <position position="1"/>
    </location>
</feature>
<sequence length="286" mass="31372">PGIGGSTSVPTQKRVSVWLEATPALLKHLAIAHVVPVSHNAGTVYLLNLLSQRRDLLWPKAPMAVLLAPWAEPKHSDVLSLQVAQMLPTGAFDYWNKLMQFVATKAAPSFGASTGVVTKMVNSLPRTSKDSSTDEDGLYLTAYGFEMGAVKALDRLAMEYVFLESTTGVNEEAVLCLKKGMPGLWGACEDLPVYIRALVEAEERHKQTHPDEQALNIQVFFAETDTMIGLKGQKYFEDCFEQAHLKDVVSFESSMEKGTDHDSIWASEMGVFKKMLTGIQGGLHSV</sequence>
<evidence type="ECO:0000313" key="2">
    <source>
        <dbReference type="Proteomes" id="UP000247810"/>
    </source>
</evidence>